<accession>A0AAW7YUI3</accession>
<evidence type="ECO:0000313" key="3">
    <source>
        <dbReference type="Proteomes" id="UP001170310"/>
    </source>
</evidence>
<gene>
    <name evidence="2" type="ORF">Q4528_13010</name>
</gene>
<reference evidence="2" key="1">
    <citation type="submission" date="2023-07" db="EMBL/GenBank/DDBJ databases">
        <title>Genome content predicts the carbon catabolic preferences of heterotrophic bacteria.</title>
        <authorList>
            <person name="Gralka M."/>
        </authorList>
    </citation>
    <scope>NUCLEOTIDE SEQUENCE</scope>
    <source>
        <strain evidence="2">E2R20</strain>
    </source>
</reference>
<evidence type="ECO:0000256" key="1">
    <source>
        <dbReference type="SAM" id="Phobius"/>
    </source>
</evidence>
<keyword evidence="3" id="KW-1185">Reference proteome</keyword>
<sequence length="113" mass="12406">GLAWMLCIIAILLVGFVTKTTEMFSRQVMLLWVPAAFVMQIINHVCIGIAIKRYKETFGKHLKVLVVGDGSTARHLIQNLNGNRWLPDRVVGVVRGNGEAPDIAMAATLPVPI</sequence>
<dbReference type="RefSeq" id="WP_303521903.1">
    <property type="nucleotide sequence ID" value="NZ_JAUOQO010000112.1"/>
</dbReference>
<comment type="caution">
    <text evidence="2">The sequence shown here is derived from an EMBL/GenBank/DDBJ whole genome shotgun (WGS) entry which is preliminary data.</text>
</comment>
<proteinExistence type="predicted"/>
<feature type="non-terminal residue" evidence="2">
    <location>
        <position position="113"/>
    </location>
</feature>
<dbReference type="Proteomes" id="UP001170310">
    <property type="component" value="Unassembled WGS sequence"/>
</dbReference>
<name>A0AAW7YUI3_9STAP</name>
<dbReference type="AlphaFoldDB" id="A0AAW7YUI3"/>
<organism evidence="2 3">
    <name type="scientific">Staphylococcus pasteuri_A</name>
    <dbReference type="NCBI Taxonomy" id="3062664"/>
    <lineage>
        <taxon>Bacteria</taxon>
        <taxon>Bacillati</taxon>
        <taxon>Bacillota</taxon>
        <taxon>Bacilli</taxon>
        <taxon>Bacillales</taxon>
        <taxon>Staphylococcaceae</taxon>
        <taxon>Staphylococcus</taxon>
    </lineage>
</organism>
<feature type="non-terminal residue" evidence="2">
    <location>
        <position position="1"/>
    </location>
</feature>
<keyword evidence="1" id="KW-1133">Transmembrane helix</keyword>
<dbReference type="Pfam" id="PF13727">
    <property type="entry name" value="CoA_binding_3"/>
    <property type="match status" value="1"/>
</dbReference>
<keyword evidence="1" id="KW-0472">Membrane</keyword>
<keyword evidence="1" id="KW-0812">Transmembrane</keyword>
<feature type="transmembrane region" description="Helical" evidence="1">
    <location>
        <begin position="30"/>
        <end position="51"/>
    </location>
</feature>
<protein>
    <recommendedName>
        <fullName evidence="4">Undecaprenyl-phosphate glucose phosphotransferase</fullName>
    </recommendedName>
</protein>
<dbReference type="EMBL" id="JAUOQO010000112">
    <property type="protein sequence ID" value="MDO6575028.1"/>
    <property type="molecule type" value="Genomic_DNA"/>
</dbReference>
<evidence type="ECO:0008006" key="4">
    <source>
        <dbReference type="Google" id="ProtNLM"/>
    </source>
</evidence>
<evidence type="ECO:0000313" key="2">
    <source>
        <dbReference type="EMBL" id="MDO6575028.1"/>
    </source>
</evidence>